<accession>A0A6G6Y455</accession>
<dbReference type="GO" id="GO:0003824">
    <property type="term" value="F:catalytic activity"/>
    <property type="evidence" value="ECO:0007669"/>
    <property type="project" value="InterPro"/>
</dbReference>
<dbReference type="Proteomes" id="UP000501568">
    <property type="component" value="Chromosome"/>
</dbReference>
<name>A0A6G6Y455_9SPHN</name>
<proteinExistence type="inferred from homology"/>
<evidence type="ECO:0000313" key="3">
    <source>
        <dbReference type="EMBL" id="QIG79393.1"/>
    </source>
</evidence>
<dbReference type="SUPFAM" id="SSF75304">
    <property type="entry name" value="Amidase signature (AS) enzymes"/>
    <property type="match status" value="1"/>
</dbReference>
<dbReference type="KEGG" id="spzr:G5C33_06040"/>
<dbReference type="InterPro" id="IPR000120">
    <property type="entry name" value="Amidase"/>
</dbReference>
<gene>
    <name evidence="3" type="ORF">G5C33_06040</name>
</gene>
<dbReference type="InterPro" id="IPR023631">
    <property type="entry name" value="Amidase_dom"/>
</dbReference>
<evidence type="ECO:0000313" key="4">
    <source>
        <dbReference type="Proteomes" id="UP000501568"/>
    </source>
</evidence>
<dbReference type="InterPro" id="IPR020556">
    <property type="entry name" value="Amidase_CS"/>
</dbReference>
<dbReference type="RefSeq" id="WP_165326394.1">
    <property type="nucleotide sequence ID" value="NZ_CP049109.1"/>
</dbReference>
<organism evidence="3 4">
    <name type="scientific">Stakelama tenebrarum</name>
    <dbReference type="NCBI Taxonomy" id="2711215"/>
    <lineage>
        <taxon>Bacteria</taxon>
        <taxon>Pseudomonadati</taxon>
        <taxon>Pseudomonadota</taxon>
        <taxon>Alphaproteobacteria</taxon>
        <taxon>Sphingomonadales</taxon>
        <taxon>Sphingomonadaceae</taxon>
        <taxon>Stakelama</taxon>
    </lineage>
</organism>
<feature type="domain" description="Amidase" evidence="2">
    <location>
        <begin position="39"/>
        <end position="449"/>
    </location>
</feature>
<keyword evidence="4" id="KW-1185">Reference proteome</keyword>
<dbReference type="Pfam" id="PF01425">
    <property type="entry name" value="Amidase"/>
    <property type="match status" value="1"/>
</dbReference>
<comment type="similarity">
    <text evidence="1">Belongs to the amidase family.</text>
</comment>
<evidence type="ECO:0000259" key="2">
    <source>
        <dbReference type="Pfam" id="PF01425"/>
    </source>
</evidence>
<dbReference type="PANTHER" id="PTHR11895">
    <property type="entry name" value="TRANSAMIDASE"/>
    <property type="match status" value="1"/>
</dbReference>
<dbReference type="PROSITE" id="PS00571">
    <property type="entry name" value="AMIDASES"/>
    <property type="match status" value="1"/>
</dbReference>
<evidence type="ECO:0000256" key="1">
    <source>
        <dbReference type="ARBA" id="ARBA00009199"/>
    </source>
</evidence>
<dbReference type="AlphaFoldDB" id="A0A6G6Y455"/>
<dbReference type="PANTHER" id="PTHR11895:SF7">
    <property type="entry name" value="GLUTAMYL-TRNA(GLN) AMIDOTRANSFERASE SUBUNIT A, MITOCHONDRIAL"/>
    <property type="match status" value="1"/>
</dbReference>
<dbReference type="EMBL" id="CP049109">
    <property type="protein sequence ID" value="QIG79393.1"/>
    <property type="molecule type" value="Genomic_DNA"/>
</dbReference>
<protein>
    <submittedName>
        <fullName evidence="3">Amidase</fullName>
    </submittedName>
</protein>
<reference evidence="3 4" key="1">
    <citation type="submission" date="2020-02" db="EMBL/GenBank/DDBJ databases">
        <authorList>
            <person name="Zheng R.K."/>
            <person name="Sun C.M."/>
        </authorList>
    </citation>
    <scope>NUCLEOTIDE SEQUENCE [LARGE SCALE GENOMIC DNA]</scope>
    <source>
        <strain evidence="4">zrk23</strain>
    </source>
</reference>
<dbReference type="InterPro" id="IPR036928">
    <property type="entry name" value="AS_sf"/>
</dbReference>
<sequence>MTEQDTQMTPAQAWEIARADGCAQAEMVRSGEIAPDAPVEAAIARIEALDGPVNAVTHRAFDHARTAVGKIPGGAPRARVPYLLKASCEYPGFPVASGSRAKRDTVATRNWPLGARFDAAGLVPVGMSAMPEFGLLATGESLLYGPTCNPWDLGRSAGGSSSGAAAAVAMGLVPFAHASDAAGSIRMPASNCGIIGFKASRGGNVRARAQHWIDDTLCSDGLFARSMRDTAWAARFVRPAEARMLPAPERRLRIALDLKAMHGGEAEPAVAEVIRRAAQMCEALGHAVVETPLAYDRAAAFDALGVLWPYLGGDLCDGYSALHPDTPLSDLLEPWTIGLRERRATISPHRLAAALGTIGRVREQLESFHRDHDVVLSPVTRTVPPKLGTLAPDRPFDQLWDALFDYMSYTPLQNIAGTPSITLPLATAPGNLPVGALFSAAPMADEMLLALGAELEGAFPWADRWPPAAEPAGAGA</sequence>
<dbReference type="Gene3D" id="3.90.1300.10">
    <property type="entry name" value="Amidase signature (AS) domain"/>
    <property type="match status" value="1"/>
</dbReference>